<dbReference type="SUPFAM" id="SSF56176">
    <property type="entry name" value="FAD-binding/transporter-associated domain-like"/>
    <property type="match status" value="1"/>
</dbReference>
<dbReference type="GO" id="GO:0005737">
    <property type="term" value="C:cytoplasm"/>
    <property type="evidence" value="ECO:0007669"/>
    <property type="project" value="InterPro"/>
</dbReference>
<dbReference type="Gene3D" id="3.40.50.150">
    <property type="entry name" value="Vaccinia Virus protein VP39"/>
    <property type="match status" value="1"/>
</dbReference>
<dbReference type="InterPro" id="IPR016169">
    <property type="entry name" value="FAD-bd_PCMH_sub2"/>
</dbReference>
<sequence>MATLESLKRALRQKATAAAVGAKQLLSDAQYSAGYDAFTQGRGWVTYQDFIVPQLSQLLTPLVNSRVHISVLEIGPGGVSILGYLPDHLRRKIKRYTAFEPNGLFATNLEEWLRSASGETEFPLPSLETAPNIHQIPFIVEDCGENGTSIGIGLGDDDKYDVVLFCHSMYGMNPKHKFIRRALEMLVEQSQDGLVVVFHRDGLYLDGLVCHRTASFPTGEIRVVDDDEALDSFSAFIAGFTTQDEAVQAGWRDVCRSMGRHEGAPCQGKLVFSAPEIMAAFTRHATALPELTAEVPLADGDRAVKNREARFHRPAVTVRPTELRHVQYCVQWALRHDVALTVIGGSHSGHCLWPNVVAVDMSYFDQLRVVVSEEECGEDSETLILAGAGCKAGDIVRKAMEAGLTVPLGARPSVGAGLWLQGGIGHLSRLYGLACDAIVGAVMVSMTTGGIVSVGCIPSQHRPAGAVPPDAEETDLLWAMKGAGTNFGIVVSVALKAFPAPTYSVREWAVPLHDNLEARNKIAEFDKSVAGELPRNFSADAYLYWTNEMLHLGVTMFETSTTGAGSQECTPLAMTISSILGEQASFKVVNGAGVFETEMYMSGMHGGHGGGKTSSFKRCLFLKNIGEAIVASILVAAVESRPTPFCYLHLLQGGGAVRDVAAEATAFGCRDWDFACVITGVWPRNQDGTEAAIATVSWVYHVVGELLPTSCGAYGADLGPDPRDVPLIAKAFGQNLPRLARLKHGLDPRNVLAYACPLPMEPMEPKLIILVTGKSGAGKDFCAGHWASVFTNHSLKARVVSISEATKREYAATAGADLNRLLHNRAYKEEHRPSLTAFFQSQIQHRPRLLEEHFLNVVYSTADVDVLFITGMRDEAPVATLSHLVPDSRLLDVFVTASKKTRHVRRTFCDQDIGVRIKDSKDNRVGEMAEDGKTALDYSPSFVFDNETIGHGPAREYAERYLLPFFGQGLQQLTKMVRSVPDFLRLSIQFRHVLGISQHTGGLALCTSLLESHFDGDWAKVGVVACCEAGGFVYAPPLAVRVNVPLALIREAGKLPPPTVSVAKSPSHISSSGPSAPSERIEIGRDAIPSGSSVVLVDDVLATGETLCAALQLLGKVGIGTENISVMVVAEFPAHRGRERLRRQGFGMVKIQSLLVFGGA</sequence>
<feature type="compositionally biased region" description="Low complexity" evidence="5">
    <location>
        <begin position="1065"/>
        <end position="1078"/>
    </location>
</feature>
<dbReference type="Gene3D" id="3.30.465.10">
    <property type="match status" value="1"/>
</dbReference>
<dbReference type="PROSITE" id="PS51387">
    <property type="entry name" value="FAD_PCMH"/>
    <property type="match status" value="1"/>
</dbReference>
<feature type="domain" description="FAD-binding PCMH-type" evidence="6">
    <location>
        <begin position="310"/>
        <end position="500"/>
    </location>
</feature>
<proteinExistence type="inferred from homology"/>
<keyword evidence="4" id="KW-0560">Oxidoreductase</keyword>
<evidence type="ECO:0000313" key="7">
    <source>
        <dbReference type="EMBL" id="KAK4247849.1"/>
    </source>
</evidence>
<dbReference type="InterPro" id="IPR029063">
    <property type="entry name" value="SAM-dependent_MTases_sf"/>
</dbReference>
<comment type="caution">
    <text evidence="7">The sequence shown here is derived from an EMBL/GenBank/DDBJ whole genome shotgun (WGS) entry which is preliminary data.</text>
</comment>
<dbReference type="Gene3D" id="3.40.50.2020">
    <property type="match status" value="1"/>
</dbReference>
<evidence type="ECO:0000256" key="2">
    <source>
        <dbReference type="ARBA" id="ARBA00022630"/>
    </source>
</evidence>
<evidence type="ECO:0000313" key="8">
    <source>
        <dbReference type="Proteomes" id="UP001303647"/>
    </source>
</evidence>
<dbReference type="InterPro" id="IPR005919">
    <property type="entry name" value="Pmev_kin_anim"/>
</dbReference>
<name>A0AAN7HQS6_9PEZI</name>
<dbReference type="Gene3D" id="3.40.462.20">
    <property type="match status" value="1"/>
</dbReference>
<keyword evidence="3" id="KW-0274">FAD</keyword>
<dbReference type="GO" id="GO:0016491">
    <property type="term" value="F:oxidoreductase activity"/>
    <property type="evidence" value="ECO:0007669"/>
    <property type="project" value="UniProtKB-KW"/>
</dbReference>
<dbReference type="GO" id="GO:0071949">
    <property type="term" value="F:FAD binding"/>
    <property type="evidence" value="ECO:0007669"/>
    <property type="project" value="InterPro"/>
</dbReference>
<evidence type="ECO:0000256" key="4">
    <source>
        <dbReference type="ARBA" id="ARBA00023002"/>
    </source>
</evidence>
<feature type="region of interest" description="Disordered" evidence="5">
    <location>
        <begin position="1059"/>
        <end position="1080"/>
    </location>
</feature>
<dbReference type="PANTHER" id="PTHR42973">
    <property type="entry name" value="BINDING OXIDOREDUCTASE, PUTATIVE (AFU_ORTHOLOGUE AFUA_1G17690)-RELATED"/>
    <property type="match status" value="1"/>
</dbReference>
<dbReference type="Pfam" id="PF00156">
    <property type="entry name" value="Pribosyltran"/>
    <property type="match status" value="1"/>
</dbReference>
<evidence type="ECO:0000256" key="1">
    <source>
        <dbReference type="ARBA" id="ARBA00005466"/>
    </source>
</evidence>
<dbReference type="CDD" id="cd06223">
    <property type="entry name" value="PRTases_typeI"/>
    <property type="match status" value="1"/>
</dbReference>
<dbReference type="Proteomes" id="UP001303647">
    <property type="component" value="Unassembled WGS sequence"/>
</dbReference>
<dbReference type="GO" id="GO:0006695">
    <property type="term" value="P:cholesterol biosynthetic process"/>
    <property type="evidence" value="ECO:0007669"/>
    <property type="project" value="InterPro"/>
</dbReference>
<keyword evidence="2" id="KW-0285">Flavoprotein</keyword>
<dbReference type="InterPro" id="IPR027417">
    <property type="entry name" value="P-loop_NTPase"/>
</dbReference>
<evidence type="ECO:0000256" key="3">
    <source>
        <dbReference type="ARBA" id="ARBA00022827"/>
    </source>
</evidence>
<dbReference type="EMBL" id="MU857646">
    <property type="protein sequence ID" value="KAK4247849.1"/>
    <property type="molecule type" value="Genomic_DNA"/>
</dbReference>
<dbReference type="InterPro" id="IPR029057">
    <property type="entry name" value="PRTase-like"/>
</dbReference>
<evidence type="ECO:0000256" key="5">
    <source>
        <dbReference type="SAM" id="MobiDB-lite"/>
    </source>
</evidence>
<dbReference type="Pfam" id="PF04275">
    <property type="entry name" value="P-mevalo_kinase"/>
    <property type="match status" value="1"/>
</dbReference>
<dbReference type="SUPFAM" id="SSF53271">
    <property type="entry name" value="PRTase-like"/>
    <property type="match status" value="1"/>
</dbReference>
<gene>
    <name evidence="7" type="ORF">C7999DRAFT_14157</name>
</gene>
<dbReference type="InterPro" id="IPR050416">
    <property type="entry name" value="FAD-linked_Oxidoreductase"/>
</dbReference>
<dbReference type="Pfam" id="PF01565">
    <property type="entry name" value="FAD_binding_4"/>
    <property type="match status" value="1"/>
</dbReference>
<dbReference type="PANTHER" id="PTHR42973:SF25">
    <property type="entry name" value="PHOSPHOMEVALONATE KINASE"/>
    <property type="match status" value="1"/>
</dbReference>
<accession>A0AAN7HQS6</accession>
<dbReference type="InterPro" id="IPR000836">
    <property type="entry name" value="PRTase_dom"/>
</dbReference>
<reference evidence="7" key="2">
    <citation type="submission" date="2023-05" db="EMBL/GenBank/DDBJ databases">
        <authorList>
            <consortium name="Lawrence Berkeley National Laboratory"/>
            <person name="Steindorff A."/>
            <person name="Hensen N."/>
            <person name="Bonometti L."/>
            <person name="Westerberg I."/>
            <person name="Brannstrom I.O."/>
            <person name="Guillou S."/>
            <person name="Cros-Aarteil S."/>
            <person name="Calhoun S."/>
            <person name="Haridas S."/>
            <person name="Kuo A."/>
            <person name="Mondo S."/>
            <person name="Pangilinan J."/>
            <person name="Riley R."/>
            <person name="Labutti K."/>
            <person name="Andreopoulos B."/>
            <person name="Lipzen A."/>
            <person name="Chen C."/>
            <person name="Yanf M."/>
            <person name="Daum C."/>
            <person name="Ng V."/>
            <person name="Clum A."/>
            <person name="Ohm R."/>
            <person name="Martin F."/>
            <person name="Silar P."/>
            <person name="Natvig D."/>
            <person name="Lalanne C."/>
            <person name="Gautier V."/>
            <person name="Ament-Velasquez S.L."/>
            <person name="Kruys A."/>
            <person name="Hutchinson M.I."/>
            <person name="Powell A.J."/>
            <person name="Barry K."/>
            <person name="Miller A.N."/>
            <person name="Grigoriev I.V."/>
            <person name="Debuchy R."/>
            <person name="Gladieux P."/>
            <person name="Thoren M.H."/>
            <person name="Johannesson H."/>
        </authorList>
    </citation>
    <scope>NUCLEOTIDE SEQUENCE</scope>
    <source>
        <strain evidence="7">CBS 359.72</strain>
    </source>
</reference>
<organism evidence="7 8">
    <name type="scientific">Corynascus novoguineensis</name>
    <dbReference type="NCBI Taxonomy" id="1126955"/>
    <lineage>
        <taxon>Eukaryota</taxon>
        <taxon>Fungi</taxon>
        <taxon>Dikarya</taxon>
        <taxon>Ascomycota</taxon>
        <taxon>Pezizomycotina</taxon>
        <taxon>Sordariomycetes</taxon>
        <taxon>Sordariomycetidae</taxon>
        <taxon>Sordariales</taxon>
        <taxon>Chaetomiaceae</taxon>
        <taxon>Corynascus</taxon>
    </lineage>
</organism>
<dbReference type="GO" id="GO:0004631">
    <property type="term" value="F:phosphomevalonate kinase activity"/>
    <property type="evidence" value="ECO:0007669"/>
    <property type="project" value="InterPro"/>
</dbReference>
<reference evidence="7" key="1">
    <citation type="journal article" date="2023" name="Mol. Phylogenet. Evol.">
        <title>Genome-scale phylogeny and comparative genomics of the fungal order Sordariales.</title>
        <authorList>
            <person name="Hensen N."/>
            <person name="Bonometti L."/>
            <person name="Westerberg I."/>
            <person name="Brannstrom I.O."/>
            <person name="Guillou S."/>
            <person name="Cros-Aarteil S."/>
            <person name="Calhoun S."/>
            <person name="Haridas S."/>
            <person name="Kuo A."/>
            <person name="Mondo S."/>
            <person name="Pangilinan J."/>
            <person name="Riley R."/>
            <person name="LaButti K."/>
            <person name="Andreopoulos B."/>
            <person name="Lipzen A."/>
            <person name="Chen C."/>
            <person name="Yan M."/>
            <person name="Daum C."/>
            <person name="Ng V."/>
            <person name="Clum A."/>
            <person name="Steindorff A."/>
            <person name="Ohm R.A."/>
            <person name="Martin F."/>
            <person name="Silar P."/>
            <person name="Natvig D.O."/>
            <person name="Lalanne C."/>
            <person name="Gautier V."/>
            <person name="Ament-Velasquez S.L."/>
            <person name="Kruys A."/>
            <person name="Hutchinson M.I."/>
            <person name="Powell A.J."/>
            <person name="Barry K."/>
            <person name="Miller A.N."/>
            <person name="Grigoriev I.V."/>
            <person name="Debuchy R."/>
            <person name="Gladieux P."/>
            <person name="Hiltunen Thoren M."/>
            <person name="Johannesson H."/>
        </authorList>
    </citation>
    <scope>NUCLEOTIDE SEQUENCE</scope>
    <source>
        <strain evidence="7">CBS 359.72</strain>
    </source>
</reference>
<dbReference type="SUPFAM" id="SSF53335">
    <property type="entry name" value="S-adenosyl-L-methionine-dependent methyltransferases"/>
    <property type="match status" value="1"/>
</dbReference>
<dbReference type="InterPro" id="IPR006094">
    <property type="entry name" value="Oxid_FAD_bind_N"/>
</dbReference>
<comment type="similarity">
    <text evidence="1">Belongs to the oxygen-dependent FAD-linked oxidoreductase family.</text>
</comment>
<dbReference type="Gene3D" id="3.40.50.300">
    <property type="entry name" value="P-loop containing nucleotide triphosphate hydrolases"/>
    <property type="match status" value="1"/>
</dbReference>
<keyword evidence="8" id="KW-1185">Reference proteome</keyword>
<dbReference type="AlphaFoldDB" id="A0AAN7HQS6"/>
<dbReference type="InterPro" id="IPR016166">
    <property type="entry name" value="FAD-bd_PCMH"/>
</dbReference>
<protein>
    <recommendedName>
        <fullName evidence="6">FAD-binding PCMH-type domain-containing protein</fullName>
    </recommendedName>
</protein>
<dbReference type="InterPro" id="IPR036318">
    <property type="entry name" value="FAD-bd_PCMH-like_sf"/>
</dbReference>
<evidence type="ECO:0000259" key="6">
    <source>
        <dbReference type="PROSITE" id="PS51387"/>
    </source>
</evidence>